<reference evidence="2 3" key="1">
    <citation type="journal article" date="2019" name="Sci. Rep.">
        <title>Orb-weaving spider Araneus ventricosus genome elucidates the spidroin gene catalogue.</title>
        <authorList>
            <person name="Kono N."/>
            <person name="Nakamura H."/>
            <person name="Ohtoshi R."/>
            <person name="Moran D.A.P."/>
            <person name="Shinohara A."/>
            <person name="Yoshida Y."/>
            <person name="Fujiwara M."/>
            <person name="Mori M."/>
            <person name="Tomita M."/>
            <person name="Arakawa K."/>
        </authorList>
    </citation>
    <scope>NUCLEOTIDE SEQUENCE [LARGE SCALE GENOMIC DNA]</scope>
</reference>
<feature type="region of interest" description="Disordered" evidence="1">
    <location>
        <begin position="1"/>
        <end position="20"/>
    </location>
</feature>
<gene>
    <name evidence="2" type="ORF">AVEN_270022_1</name>
</gene>
<dbReference type="EMBL" id="BGPR01001706">
    <property type="protein sequence ID" value="GBM59919.1"/>
    <property type="molecule type" value="Genomic_DNA"/>
</dbReference>
<evidence type="ECO:0000313" key="3">
    <source>
        <dbReference type="Proteomes" id="UP000499080"/>
    </source>
</evidence>
<evidence type="ECO:0000313" key="2">
    <source>
        <dbReference type="EMBL" id="GBM59919.1"/>
    </source>
</evidence>
<name>A0A4Y2H431_ARAVE</name>
<proteinExistence type="predicted"/>
<comment type="caution">
    <text evidence="2">The sequence shown here is derived from an EMBL/GenBank/DDBJ whole genome shotgun (WGS) entry which is preliminary data.</text>
</comment>
<dbReference type="AlphaFoldDB" id="A0A4Y2H431"/>
<dbReference type="Proteomes" id="UP000499080">
    <property type="component" value="Unassembled WGS sequence"/>
</dbReference>
<sequence>MQDSGLRHPEMVGRTPQGVHFGLKNTPRDVEGLQNIIHQFSLFHQGGWLTCRHPLRVAVYQTMRCYDNSPLKTPFLMMQQHQEWPSDRVMGEIVSYCSTRPGADWGTRHVTGLRALYCPEITEVRPINGRVLSNHSLANLTRM</sequence>
<organism evidence="2 3">
    <name type="scientific">Araneus ventricosus</name>
    <name type="common">Orbweaver spider</name>
    <name type="synonym">Epeira ventricosa</name>
    <dbReference type="NCBI Taxonomy" id="182803"/>
    <lineage>
        <taxon>Eukaryota</taxon>
        <taxon>Metazoa</taxon>
        <taxon>Ecdysozoa</taxon>
        <taxon>Arthropoda</taxon>
        <taxon>Chelicerata</taxon>
        <taxon>Arachnida</taxon>
        <taxon>Araneae</taxon>
        <taxon>Araneomorphae</taxon>
        <taxon>Entelegynae</taxon>
        <taxon>Araneoidea</taxon>
        <taxon>Araneidae</taxon>
        <taxon>Araneus</taxon>
    </lineage>
</organism>
<feature type="compositionally biased region" description="Basic and acidic residues" evidence="1">
    <location>
        <begin position="1"/>
        <end position="11"/>
    </location>
</feature>
<evidence type="ECO:0000256" key="1">
    <source>
        <dbReference type="SAM" id="MobiDB-lite"/>
    </source>
</evidence>
<accession>A0A4Y2H431</accession>
<protein>
    <submittedName>
        <fullName evidence="2">Uncharacterized protein</fullName>
    </submittedName>
</protein>
<keyword evidence="3" id="KW-1185">Reference proteome</keyword>